<evidence type="ECO:0000313" key="3">
    <source>
        <dbReference type="Proteomes" id="UP000035540"/>
    </source>
</evidence>
<feature type="transmembrane region" description="Helical" evidence="1">
    <location>
        <begin position="237"/>
        <end position="265"/>
    </location>
</feature>
<dbReference type="STRING" id="136857.CTEST_12290"/>
<keyword evidence="1" id="KW-0472">Membrane</keyword>
<feature type="transmembrane region" description="Helical" evidence="1">
    <location>
        <begin position="277"/>
        <end position="306"/>
    </location>
</feature>
<organism evidence="2 3">
    <name type="scientific">Corynebacterium testudinoris</name>
    <dbReference type="NCBI Taxonomy" id="136857"/>
    <lineage>
        <taxon>Bacteria</taxon>
        <taxon>Bacillati</taxon>
        <taxon>Actinomycetota</taxon>
        <taxon>Actinomycetes</taxon>
        <taxon>Mycobacteriales</taxon>
        <taxon>Corynebacteriaceae</taxon>
        <taxon>Corynebacterium</taxon>
    </lineage>
</organism>
<protein>
    <recommendedName>
        <fullName evidence="4">Glycosyltransferase RgtA/B/C/D-like domain-containing protein</fullName>
    </recommendedName>
</protein>
<feature type="transmembrane region" description="Helical" evidence="1">
    <location>
        <begin position="117"/>
        <end position="142"/>
    </location>
</feature>
<reference evidence="3" key="2">
    <citation type="submission" date="2015-05" db="EMBL/GenBank/DDBJ databases">
        <title>Complete genome sequence of Corynebacterium testudinoris DSM 44614, recovered from necrotic lesions in the mouth of a tortoise.</title>
        <authorList>
            <person name="Ruckert C."/>
            <person name="Albersmeier A."/>
            <person name="Winkler A."/>
            <person name="Tauch A."/>
        </authorList>
    </citation>
    <scope>NUCLEOTIDE SEQUENCE [LARGE SCALE GENOMIC DNA]</scope>
    <source>
        <strain evidence="3">DSM 44614</strain>
    </source>
</reference>
<keyword evidence="1" id="KW-0812">Transmembrane</keyword>
<proteinExistence type="predicted"/>
<evidence type="ECO:0000256" key="1">
    <source>
        <dbReference type="SAM" id="Phobius"/>
    </source>
</evidence>
<feature type="transmembrane region" description="Helical" evidence="1">
    <location>
        <begin position="60"/>
        <end position="81"/>
    </location>
</feature>
<gene>
    <name evidence="2" type="ORF">CTEST_12290</name>
</gene>
<feature type="transmembrane region" description="Helical" evidence="1">
    <location>
        <begin position="426"/>
        <end position="445"/>
    </location>
</feature>
<keyword evidence="1" id="KW-1133">Transmembrane helix</keyword>
<feature type="transmembrane region" description="Helical" evidence="1">
    <location>
        <begin position="93"/>
        <end position="111"/>
    </location>
</feature>
<feature type="transmembrane region" description="Helical" evidence="1">
    <location>
        <begin position="29"/>
        <end position="54"/>
    </location>
</feature>
<sequence length="462" mass="47692">MLVLDSPALSPGALGIGDLPARNVPQDGFLALVGLIAPASWIARALIVAAAIAGVVGALWLARMAGAGVLGQCAAVTIALWNPFVVERLLQGHWSLVLAGWLLLLIAAAGLSGRRTLMWLAMWAASLTPTGAIFAVATGLAVTRGRGRWVTGVVGVVVSLPWLVPGILLTSSSFGYSVEAFIPRAEKWVGTLGSLVGLGGIWNANAVPASREVGFALAGVALFGVLLLGARHVPTPLLILAGLGLGGACATWLFPSVLNWAVVTFPGAGLLRDGSKLVVLALPAYVMAAASLRSWAAGLAVVLALLQVPDAPLALKQLTPTTAPLYSEELVNQAAGRDVYLVDEPDIVFLPDGRLALNPLNKALSTVQSGALVVDGEVVDAPTMRWVEAGQAWADNDIDGLAFLGIGLIVDGDTIHETGEGPSSTWPGLIMLLGWLLIPVVVLCAQRGARGNARPSSPTKNR</sequence>
<reference evidence="2 3" key="1">
    <citation type="journal article" date="2015" name="Genome Announc.">
        <title>Complete Genome Sequence of the Type Strain Corynebacterium testudinoris DSM 44614, Recovered from Necrotic Lesions in the Mouth of a Tortoise.</title>
        <authorList>
            <person name="Ruckert C."/>
            <person name="Kriete M."/>
            <person name="Jaenicke S."/>
            <person name="Winkler A."/>
            <person name="Tauch A."/>
        </authorList>
    </citation>
    <scope>NUCLEOTIDE SEQUENCE [LARGE SCALE GENOMIC DNA]</scope>
    <source>
        <strain evidence="2 3">DSM 44614</strain>
    </source>
</reference>
<evidence type="ECO:0008006" key="4">
    <source>
        <dbReference type="Google" id="ProtNLM"/>
    </source>
</evidence>
<dbReference type="KEGG" id="cted:CTEST_12290"/>
<accession>A0A0G3H940</accession>
<dbReference type="EMBL" id="CP011545">
    <property type="protein sequence ID" value="AKK09864.1"/>
    <property type="molecule type" value="Genomic_DNA"/>
</dbReference>
<name>A0A0G3H940_9CORY</name>
<dbReference type="RefSeq" id="WP_236686099.1">
    <property type="nucleotide sequence ID" value="NZ_CP011545.1"/>
</dbReference>
<dbReference type="AlphaFoldDB" id="A0A0G3H940"/>
<keyword evidence="3" id="KW-1185">Reference proteome</keyword>
<evidence type="ECO:0000313" key="2">
    <source>
        <dbReference type="EMBL" id="AKK09864.1"/>
    </source>
</evidence>
<feature type="transmembrane region" description="Helical" evidence="1">
    <location>
        <begin position="213"/>
        <end position="231"/>
    </location>
</feature>
<feature type="transmembrane region" description="Helical" evidence="1">
    <location>
        <begin position="149"/>
        <end position="168"/>
    </location>
</feature>
<dbReference type="Proteomes" id="UP000035540">
    <property type="component" value="Chromosome"/>
</dbReference>